<dbReference type="EMBL" id="CABIKO010000096">
    <property type="protein sequence ID" value="VVA25588.1"/>
    <property type="molecule type" value="Genomic_DNA"/>
</dbReference>
<proteinExistence type="predicted"/>
<dbReference type="Gramene" id="VVA41665">
    <property type="protein sequence ID" value="VVA41665"/>
    <property type="gene ID" value="Prudul26B005219"/>
</dbReference>
<organism evidence="2 3">
    <name type="scientific">Prunus dulcis</name>
    <name type="common">Almond</name>
    <name type="synonym">Amygdalus dulcis</name>
    <dbReference type="NCBI Taxonomy" id="3755"/>
    <lineage>
        <taxon>Eukaryota</taxon>
        <taxon>Viridiplantae</taxon>
        <taxon>Streptophyta</taxon>
        <taxon>Embryophyta</taxon>
        <taxon>Tracheophyta</taxon>
        <taxon>Spermatophyta</taxon>
        <taxon>Magnoliopsida</taxon>
        <taxon>eudicotyledons</taxon>
        <taxon>Gunneridae</taxon>
        <taxon>Pentapetalae</taxon>
        <taxon>rosids</taxon>
        <taxon>fabids</taxon>
        <taxon>Rosales</taxon>
        <taxon>Rosaceae</taxon>
        <taxon>Amygdaloideae</taxon>
        <taxon>Amygdaleae</taxon>
        <taxon>Prunus</taxon>
    </lineage>
</organism>
<reference evidence="3" key="2">
    <citation type="journal article" date="2020" name="Plant J.">
        <title>Transposons played a major role in the diversification between the closely related almond and peach genomes: results from the almond genome sequence.</title>
        <authorList>
            <person name="Alioto T."/>
            <person name="Alexiou K.G."/>
            <person name="Bardil A."/>
            <person name="Barteri F."/>
            <person name="Castanera R."/>
            <person name="Cruz F."/>
            <person name="Dhingra A."/>
            <person name="Duval H."/>
            <person name="Fernandez I Marti A."/>
            <person name="Frias L."/>
            <person name="Galan B."/>
            <person name="Garcia J.L."/>
            <person name="Howad W."/>
            <person name="Gomez-Garrido J."/>
            <person name="Gut M."/>
            <person name="Julca I."/>
            <person name="Morata J."/>
            <person name="Puigdomenech P."/>
            <person name="Ribeca P."/>
            <person name="Rubio Cabetas M.J."/>
            <person name="Vlasova A."/>
            <person name="Wirthensohn M."/>
            <person name="Garcia-Mas J."/>
            <person name="Gabaldon T."/>
            <person name="Casacuberta J.M."/>
            <person name="Arus P."/>
        </authorList>
    </citation>
    <scope>NUCLEOTIDE SEQUENCE [LARGE SCALE GENOMIC DNA]</scope>
    <source>
        <strain evidence="3">cv. Texas</strain>
    </source>
</reference>
<sequence>MRGPTQLYFMALAHVSSIMDKIASLGETGPCPSIWGPPIWLLLSLKEDSNVARYMSHEIHDRCRCPRKFRGCSAVRIFVQGVGMVRELANIFLSLRFGKFPKLDFCVMGLTKVRRVVDITAIHGVPPPLIHVRAVRRKGCVVESNPSPHGGRGALPSEGGSPSDLLFLAGGGSASSLFSFCVY</sequence>
<dbReference type="AlphaFoldDB" id="A0A5E4GP06"/>
<protein>
    <submittedName>
        <fullName evidence="2">PREDICTED: M569_14806 partial</fullName>
    </submittedName>
</protein>
<name>A0A5E4GP06_PRUDU</name>
<dbReference type="EMBL" id="CABIKO010001424">
    <property type="protein sequence ID" value="VVA41665.1"/>
    <property type="molecule type" value="Genomic_DNA"/>
</dbReference>
<evidence type="ECO:0000313" key="1">
    <source>
        <dbReference type="EMBL" id="VVA25588.1"/>
    </source>
</evidence>
<dbReference type="InParanoid" id="A0A5E4GP06"/>
<accession>A0A5E4GP06</accession>
<gene>
    <name evidence="2" type="ORF">ALMOND_2B005219</name>
    <name evidence="1" type="ORF">ALMOND_2B030081</name>
</gene>
<evidence type="ECO:0000313" key="2">
    <source>
        <dbReference type="EMBL" id="VVA41665.1"/>
    </source>
</evidence>
<dbReference type="Gramene" id="VVA25588">
    <property type="protein sequence ID" value="VVA25588"/>
    <property type="gene ID" value="Prudul26B030081"/>
</dbReference>
<evidence type="ECO:0000313" key="3">
    <source>
        <dbReference type="Proteomes" id="UP000327085"/>
    </source>
</evidence>
<dbReference type="Proteomes" id="UP000327085">
    <property type="component" value="Chromosome 4"/>
</dbReference>
<reference evidence="2" key="1">
    <citation type="submission" date="2019-07" db="EMBL/GenBank/DDBJ databases">
        <authorList>
            <person name="Alioto T."/>
            <person name="Alioto T."/>
            <person name="Gomez Garrido J."/>
        </authorList>
    </citation>
    <scope>NUCLEOTIDE SEQUENCE [LARGE SCALE GENOMIC DNA]</scope>
</reference>